<name>A0A7S7NSU9_PALFE</name>
<evidence type="ECO:0000313" key="2">
    <source>
        <dbReference type="Proteomes" id="UP000593892"/>
    </source>
</evidence>
<keyword evidence="2" id="KW-1185">Reference proteome</keyword>
<organism evidence="1 2">
    <name type="scientific">Paludibaculum fermentans</name>
    <dbReference type="NCBI Taxonomy" id="1473598"/>
    <lineage>
        <taxon>Bacteria</taxon>
        <taxon>Pseudomonadati</taxon>
        <taxon>Acidobacteriota</taxon>
        <taxon>Terriglobia</taxon>
        <taxon>Bryobacterales</taxon>
        <taxon>Bryobacteraceae</taxon>
        <taxon>Paludibaculum</taxon>
    </lineage>
</organism>
<dbReference type="RefSeq" id="WP_194450868.1">
    <property type="nucleotide sequence ID" value="NZ_CP063849.1"/>
</dbReference>
<dbReference type="AlphaFoldDB" id="A0A7S7NSU9"/>
<dbReference type="KEGG" id="pfer:IRI77_04390"/>
<gene>
    <name evidence="1" type="ORF">IRI77_04390</name>
</gene>
<dbReference type="EMBL" id="CP063849">
    <property type="protein sequence ID" value="QOY89206.1"/>
    <property type="molecule type" value="Genomic_DNA"/>
</dbReference>
<protein>
    <submittedName>
        <fullName evidence="1">Uncharacterized protein</fullName>
    </submittedName>
</protein>
<evidence type="ECO:0000313" key="1">
    <source>
        <dbReference type="EMBL" id="QOY89206.1"/>
    </source>
</evidence>
<dbReference type="Proteomes" id="UP000593892">
    <property type="component" value="Chromosome"/>
</dbReference>
<accession>A0A7S7NSU9</accession>
<reference evidence="1 2" key="1">
    <citation type="submission" date="2020-10" db="EMBL/GenBank/DDBJ databases">
        <title>Complete genome sequence of Paludibaculum fermentans P105T, a facultatively anaerobic acidobacterium capable of dissimilatory Fe(III) reduction.</title>
        <authorList>
            <person name="Dedysh S.N."/>
            <person name="Beletsky A.V."/>
            <person name="Kulichevskaya I.S."/>
            <person name="Mardanov A.V."/>
            <person name="Ravin N.V."/>
        </authorList>
    </citation>
    <scope>NUCLEOTIDE SEQUENCE [LARGE SCALE GENOMIC DNA]</scope>
    <source>
        <strain evidence="1 2">P105</strain>
    </source>
</reference>
<sequence length="402" mass="43685">MAVLTISVCLELPAWPQRDLRQIQDEYAAADAELHKHLQFDQWLDGEPGTPALLARDWTLAREWVTAWMDAHPADGMSGAKTAFEIIAPSEPAQILVLTENSVLVTVPGVIGNVFLVSRENGRHRVAWSIDQAGDQPAKFARALEKWRAGPAGTFDGAKRASVEGPTGPLVPMLGLLPEDRQGRARFYIDAAYAQAAGGSGTKQISVWVWDGQAARPLIIHDYRVTWFQSKFTRLEGDLLKVHEKRQFRMFYVCAGCEERQIEWVVRVTPDGLEDLGETSSTPQMDAVDELFYRLTRGESAAAVATPAAIAAATSILQEARDSNPGEDLREAHSLGMIISQSGEWSGARGVICLGASGIGLNAFGLKHEGDGWIVASIAKGEEACPAGPAPKPYHLPSQLLK</sequence>
<proteinExistence type="predicted"/>